<dbReference type="SUPFAM" id="SSF57850">
    <property type="entry name" value="RING/U-box"/>
    <property type="match status" value="1"/>
</dbReference>
<dbReference type="GO" id="GO:0043023">
    <property type="term" value="F:ribosomal large subunit binding"/>
    <property type="evidence" value="ECO:0007669"/>
    <property type="project" value="TreeGrafter"/>
</dbReference>
<evidence type="ECO:0000256" key="10">
    <source>
        <dbReference type="ARBA" id="ARBA00022737"/>
    </source>
</evidence>
<comment type="function">
    <text evidence="14">E3 ubiquitin-protein ligase component of the ribosome quality control complex (RQC), a ribosome-associated complex that mediates ubiquitination and extraction of incompletely synthesized nascent chains for proteasomal degradation. Mediates ubiquitination of proteins derived from mRNAs lacking stop codons (non-stop proteins) and other translation arrest products induced by poly-lysine sequences and tandem rare codons. Ubiquitination leads to CDC48 recruitment for extraction and degradation of the incomplete translation product. May indirectly play a role in chromatin function and transcription.</text>
</comment>
<keyword evidence="13 16" id="KW-0862">Zinc</keyword>
<keyword evidence="8 16" id="KW-0808">Transferase</keyword>
<feature type="domain" description="RING-type" evidence="17">
    <location>
        <begin position="1561"/>
        <end position="1607"/>
    </location>
</feature>
<reference evidence="18" key="1">
    <citation type="submission" date="2022-10" db="EMBL/GenBank/DDBJ databases">
        <title>Culturing micro-colonial fungi from biological soil crusts in the Mojave desert and describing Neophaeococcomyces mojavensis, and introducing the new genera and species Taxawa tesnikishii.</title>
        <authorList>
            <person name="Kurbessoian T."/>
            <person name="Stajich J.E."/>
        </authorList>
    </citation>
    <scope>NUCLEOTIDE SEQUENCE</scope>
    <source>
        <strain evidence="18">TK_35</strain>
    </source>
</reference>
<comment type="similarity">
    <text evidence="4 16">Belongs to the LTN1 family.</text>
</comment>
<dbReference type="Proteomes" id="UP001172681">
    <property type="component" value="Unassembled WGS sequence"/>
</dbReference>
<evidence type="ECO:0000256" key="7">
    <source>
        <dbReference type="ARBA" id="ARBA00022490"/>
    </source>
</evidence>
<name>A0AA38Y694_9EURO</name>
<accession>A0AA38Y694</accession>
<dbReference type="Pfam" id="PF22999">
    <property type="entry name" value="LTN1_E3_ligase_6th"/>
    <property type="match status" value="1"/>
</dbReference>
<evidence type="ECO:0000256" key="16">
    <source>
        <dbReference type="RuleBase" id="RU367090"/>
    </source>
</evidence>
<dbReference type="InterPro" id="IPR013083">
    <property type="entry name" value="Znf_RING/FYVE/PHD"/>
</dbReference>
<dbReference type="InterPro" id="IPR054476">
    <property type="entry name" value="Ltn1_N"/>
</dbReference>
<comment type="subcellular location">
    <subcellularLocation>
        <location evidence="2">Cytoplasm</location>
        <location evidence="2">Cytosol</location>
    </subcellularLocation>
</comment>
<evidence type="ECO:0000256" key="13">
    <source>
        <dbReference type="ARBA" id="ARBA00022833"/>
    </source>
</evidence>
<evidence type="ECO:0000256" key="6">
    <source>
        <dbReference type="ARBA" id="ARBA00017157"/>
    </source>
</evidence>
<dbReference type="InterPro" id="IPR039804">
    <property type="entry name" value="RING-CH-C4HC3_LTN1"/>
</dbReference>
<dbReference type="InterPro" id="IPR011016">
    <property type="entry name" value="Znf_RING-CH"/>
</dbReference>
<dbReference type="GO" id="GO:0008270">
    <property type="term" value="F:zinc ion binding"/>
    <property type="evidence" value="ECO:0007669"/>
    <property type="project" value="UniProtKB-KW"/>
</dbReference>
<dbReference type="InterPro" id="IPR001841">
    <property type="entry name" value="Znf_RING"/>
</dbReference>
<dbReference type="InterPro" id="IPR054478">
    <property type="entry name" value="LTN1_UBC"/>
</dbReference>
<dbReference type="GO" id="GO:0005829">
    <property type="term" value="C:cytosol"/>
    <property type="evidence" value="ECO:0007669"/>
    <property type="project" value="UniProtKB-SubCell"/>
</dbReference>
<dbReference type="GO" id="GO:1990112">
    <property type="term" value="C:RQC complex"/>
    <property type="evidence" value="ECO:0007669"/>
    <property type="project" value="UniProtKB-UniRule"/>
</dbReference>
<comment type="pathway">
    <text evidence="3 16">Protein modification; protein ubiquitination.</text>
</comment>
<dbReference type="InterPro" id="IPR054477">
    <property type="entry name" value="LTN1_E3_ligase_6th"/>
</dbReference>
<dbReference type="InterPro" id="IPR039795">
    <property type="entry name" value="LTN1/Rkr1"/>
</dbReference>
<evidence type="ECO:0000256" key="5">
    <source>
        <dbReference type="ARBA" id="ARBA00012483"/>
    </source>
</evidence>
<evidence type="ECO:0000256" key="2">
    <source>
        <dbReference type="ARBA" id="ARBA00004514"/>
    </source>
</evidence>
<evidence type="ECO:0000256" key="8">
    <source>
        <dbReference type="ARBA" id="ARBA00022679"/>
    </source>
</evidence>
<evidence type="ECO:0000256" key="12">
    <source>
        <dbReference type="ARBA" id="ARBA00022786"/>
    </source>
</evidence>
<dbReference type="InterPro" id="IPR016024">
    <property type="entry name" value="ARM-type_fold"/>
</dbReference>
<evidence type="ECO:0000256" key="4">
    <source>
        <dbReference type="ARBA" id="ARBA00007997"/>
    </source>
</evidence>
<comment type="subunit">
    <text evidence="16">Component of the ribosome quality control complex (RQC).</text>
</comment>
<dbReference type="SMART" id="SM00744">
    <property type="entry name" value="RINGv"/>
    <property type="match status" value="1"/>
</dbReference>
<evidence type="ECO:0000313" key="18">
    <source>
        <dbReference type="EMBL" id="KAJ9637014.1"/>
    </source>
</evidence>
<dbReference type="GO" id="GO:1990116">
    <property type="term" value="P:ribosome-associated ubiquitin-dependent protein catabolic process"/>
    <property type="evidence" value="ECO:0007669"/>
    <property type="project" value="UniProtKB-UniRule"/>
</dbReference>
<dbReference type="GO" id="GO:0061630">
    <property type="term" value="F:ubiquitin protein ligase activity"/>
    <property type="evidence" value="ECO:0007669"/>
    <property type="project" value="UniProtKB-UniRule"/>
</dbReference>
<keyword evidence="10" id="KW-0677">Repeat</keyword>
<dbReference type="Pfam" id="PF23009">
    <property type="entry name" value="UBC_like"/>
    <property type="match status" value="1"/>
</dbReference>
<dbReference type="Pfam" id="PF13639">
    <property type="entry name" value="zf-RING_2"/>
    <property type="match status" value="1"/>
</dbReference>
<evidence type="ECO:0000256" key="9">
    <source>
        <dbReference type="ARBA" id="ARBA00022723"/>
    </source>
</evidence>
<keyword evidence="7" id="KW-0963">Cytoplasm</keyword>
<evidence type="ECO:0000313" key="19">
    <source>
        <dbReference type="Proteomes" id="UP001172681"/>
    </source>
</evidence>
<organism evidence="18 19">
    <name type="scientific">Knufia peltigerae</name>
    <dbReference type="NCBI Taxonomy" id="1002370"/>
    <lineage>
        <taxon>Eukaryota</taxon>
        <taxon>Fungi</taxon>
        <taxon>Dikarya</taxon>
        <taxon>Ascomycota</taxon>
        <taxon>Pezizomycotina</taxon>
        <taxon>Eurotiomycetes</taxon>
        <taxon>Chaetothyriomycetidae</taxon>
        <taxon>Chaetothyriales</taxon>
        <taxon>Trichomeriaceae</taxon>
        <taxon>Knufia</taxon>
    </lineage>
</organism>
<evidence type="ECO:0000259" key="17">
    <source>
        <dbReference type="PROSITE" id="PS50089"/>
    </source>
</evidence>
<evidence type="ECO:0000256" key="11">
    <source>
        <dbReference type="ARBA" id="ARBA00022771"/>
    </source>
</evidence>
<keyword evidence="12 16" id="KW-0833">Ubl conjugation pathway</keyword>
<keyword evidence="9 16" id="KW-0479">Metal-binding</keyword>
<sequence length="1613" mass="178581">MSKKFKSQASSARAASAAFGSSSFGGFATPPTAFQTAPSSLSYIAEQPDLTAISDPHLLVAFRNLGKKDSITKAKALEEIQDYVGSAAASSGGDAGLLEAWVCLPFLQIVSSLSQCAQLSLYPRTSIDNSRRVRQLAHIIQGSITSLYGKRIAPSLQRVIGPWLSGVYDSDTSAARAAQDSIASSFSTDEKRRALWKVYNTTLIDYVEDAIFVQTPNTLSDERSTTPEDAEAKFVRVVGNAMYMLSQVIKTNLSGTQAEQSGLRERTETTVRNKKLWEHSYHDDPALRRAACSLALVCSQVLPSALDWKVVSSCFVGKALHVSQLGSSGRFSEAILALTTARPEIWTTDYTSKTSAFKRLLQYLRRGSQRGSADYWTNLSRLLLKLPSELLFGGNNTGANDLPAIEAVVEAVREGVSNADEPRQNLDTAWSVYVQISFWLMENVNQEDAQSTFFSQHLLPLLLRHVFPIPQEASRGITPATSTKISDTVLLEALERGLRTSFETAWGQLCSKLVDNMKLSLPESSKDFTKSQDNVIAQATRLFELKAAVLRTNSLDSTTQAFVKEVFEAEDRKLAIAAIDVLKSRNGKPYGAAFTLRDVASLDDSSATRDLLVNFLQSDGLDLLSSPSAEFLAALMLRLNQDLASIISRLLHFDENMFATKAMASLLKEISAPEFSKHENLQLFILEKISRGAGGDLDRDLISTVFQNPQLRSSRFDQLCNDKILEQLSPETIPALQRATLGLLIHLLSSMTPKSQPFSEQFDSSLLSRVLLLSDSDDTGTAELAASLLSRLRSASSGSSSVAESATIVVSDQLSGKGIPLSIFALIDLAKDILKDIKSDQSGTELLPSESQWKSALEPHLSGRRPRSLTITSALHGLLYLVDDSPEPRSSEVLRDADDFSLLFRLVLYSTRLLSESSILTRVHGADLQTLYFFYVLSMQLVNEKMTMESANDIWLNTNQDVIDEVADTLSQGNGLIQQWIKDDSLMKLWMQRIRSVNDLTPCSYLQGLAFTDVASRFVDSHGTALIMAEFEAEIKEAYRSAGLIRSACLISSCRDQLLTSAQGRRLLNELIAACTDMKTSAYSIASMRSLVLLDLLVNSDPEPLEAIPNQRMVFLMQALIRLLDASSDDLSLQTQVLRVLDPVLPTTSDIYGEHWEQMFDYLVALWHEERNLEDDLPLIHASLRLYGRLQTLAKSDDCNEDLSDAYKTAKASLEGGLLDCLQSFHVSDAHLNQPRLIAAELLRRQLAQVSVLHDPTLYSFLSSTEDPVRRSAYDLLHRSIPKAQEQISIDIALEKKDAHLPEELLSLLSNVPTNQESGGTIRQSYLLQWRLAFDHFTNASYRLQEMYVADIKRGALITALLDLICEICRIASGRPLDASKADFTNFEYGVAESEQQEEQRLSIHLYYCCLFYLPSLTRSWFVEQKNRIKAPLEGWTQKYFSQSLISAASSTVTEWATSQSQDEREATVSVKTSMSGSEIVASIVIDPESPPIAIAISLPSTYPLDAPTVESRTRVGVSERNWQSWLRTFQIIIFSSGSIIEGLIALRRNVQGALKGQSECAICYSIIGTDMQTPSKRCGTCRNTFHGVCLFRWFKSSNSSSCPLCRNNFNYA</sequence>
<evidence type="ECO:0000256" key="15">
    <source>
        <dbReference type="PROSITE-ProRule" id="PRU00175"/>
    </source>
</evidence>
<evidence type="ECO:0000256" key="3">
    <source>
        <dbReference type="ARBA" id="ARBA00004906"/>
    </source>
</evidence>
<dbReference type="EC" id="2.3.2.27" evidence="5 16"/>
<proteinExistence type="inferred from homology"/>
<dbReference type="Pfam" id="PF22958">
    <property type="entry name" value="Ltn1_1st"/>
    <property type="match status" value="1"/>
</dbReference>
<dbReference type="Gene3D" id="3.30.40.10">
    <property type="entry name" value="Zinc/RING finger domain, C3HC4 (zinc finger)"/>
    <property type="match status" value="1"/>
</dbReference>
<comment type="caution">
    <text evidence="18">The sequence shown here is derived from an EMBL/GenBank/DDBJ whole genome shotgun (WGS) entry which is preliminary data.</text>
</comment>
<dbReference type="PROSITE" id="PS50089">
    <property type="entry name" value="ZF_RING_2"/>
    <property type="match status" value="1"/>
</dbReference>
<protein>
    <recommendedName>
        <fullName evidence="6 16">E3 ubiquitin-protein ligase listerin</fullName>
        <ecNumber evidence="5 16">2.3.2.27</ecNumber>
    </recommendedName>
    <alternativeName>
        <fullName evidence="16">RING-type E3 ubiquitin transferase listerin</fullName>
    </alternativeName>
</protein>
<dbReference type="GO" id="GO:0072344">
    <property type="term" value="P:rescue of stalled ribosome"/>
    <property type="evidence" value="ECO:0007669"/>
    <property type="project" value="UniProtKB-UniRule"/>
</dbReference>
<dbReference type="EMBL" id="JAPDRN010000026">
    <property type="protein sequence ID" value="KAJ9637014.1"/>
    <property type="molecule type" value="Genomic_DNA"/>
</dbReference>
<comment type="catalytic activity">
    <reaction evidence="1 16">
        <text>S-ubiquitinyl-[E2 ubiquitin-conjugating enzyme]-L-cysteine + [acceptor protein]-L-lysine = [E2 ubiquitin-conjugating enzyme]-L-cysteine + N(6)-ubiquitinyl-[acceptor protein]-L-lysine.</text>
        <dbReference type="EC" id="2.3.2.27"/>
    </reaction>
</comment>
<dbReference type="FunFam" id="3.30.40.10:FF:000038">
    <property type="entry name" value="E3 ubiquitin-protein ligase listerin"/>
    <property type="match status" value="1"/>
</dbReference>
<dbReference type="CDD" id="cd16491">
    <property type="entry name" value="RING-CH-C4HC3_LTN1"/>
    <property type="match status" value="1"/>
</dbReference>
<dbReference type="PANTHER" id="PTHR12389:SF0">
    <property type="entry name" value="E3 UBIQUITIN-PROTEIN LIGASE LISTERIN"/>
    <property type="match status" value="1"/>
</dbReference>
<dbReference type="SUPFAM" id="SSF48371">
    <property type="entry name" value="ARM repeat"/>
    <property type="match status" value="1"/>
</dbReference>
<evidence type="ECO:0000256" key="1">
    <source>
        <dbReference type="ARBA" id="ARBA00000900"/>
    </source>
</evidence>
<comment type="function">
    <text evidence="16">E3 ubiquitin-protein ligase. Component of the ribosome quality control complex (RQC), a ribosome-associated complex that mediates ubiquitination and extraction of incompletely synthesized nascent chains for proteasomal degradation.</text>
</comment>
<dbReference type="PANTHER" id="PTHR12389">
    <property type="entry name" value="ZINC FINGER PROTEIN 294"/>
    <property type="match status" value="1"/>
</dbReference>
<keyword evidence="19" id="KW-1185">Reference proteome</keyword>
<evidence type="ECO:0000256" key="14">
    <source>
        <dbReference type="ARBA" id="ARBA00055150"/>
    </source>
</evidence>
<keyword evidence="11 15" id="KW-0863">Zinc-finger</keyword>
<gene>
    <name evidence="18" type="ORF">H2204_004937</name>
</gene>